<feature type="transmembrane region" description="Helical" evidence="10">
    <location>
        <begin position="111"/>
        <end position="131"/>
    </location>
</feature>
<evidence type="ECO:0000256" key="6">
    <source>
        <dbReference type="ARBA" id="ARBA00022989"/>
    </source>
</evidence>
<evidence type="ECO:0000256" key="3">
    <source>
        <dbReference type="ARBA" id="ARBA00022475"/>
    </source>
</evidence>
<keyword evidence="6 10" id="KW-1133">Transmembrane helix</keyword>
<evidence type="ECO:0000256" key="5">
    <source>
        <dbReference type="ARBA" id="ARBA00022692"/>
    </source>
</evidence>
<evidence type="ECO:0000256" key="7">
    <source>
        <dbReference type="ARBA" id="ARBA00023136"/>
    </source>
</evidence>
<gene>
    <name evidence="12" type="ORF">GCM10017579_40340</name>
</gene>
<keyword evidence="7 10" id="KW-0472">Membrane</keyword>
<feature type="compositionally biased region" description="Polar residues" evidence="9">
    <location>
        <begin position="1"/>
        <end position="13"/>
    </location>
</feature>
<feature type="transmembrane region" description="Helical" evidence="10">
    <location>
        <begin position="76"/>
        <end position="99"/>
    </location>
</feature>
<evidence type="ECO:0000313" key="13">
    <source>
        <dbReference type="Proteomes" id="UP001142292"/>
    </source>
</evidence>
<comment type="subcellular location">
    <subcellularLocation>
        <location evidence="1">Cell inner membrane</location>
        <topology evidence="1">Multi-pass membrane protein</topology>
    </subcellularLocation>
</comment>
<dbReference type="InterPro" id="IPR007387">
    <property type="entry name" value="TRAP_DctQ"/>
</dbReference>
<evidence type="ECO:0000256" key="1">
    <source>
        <dbReference type="ARBA" id="ARBA00004429"/>
    </source>
</evidence>
<proteinExistence type="inferred from homology"/>
<evidence type="ECO:0000259" key="11">
    <source>
        <dbReference type="Pfam" id="PF04290"/>
    </source>
</evidence>
<keyword evidence="3" id="KW-1003">Cell membrane</keyword>
<dbReference type="PANTHER" id="PTHR35011">
    <property type="entry name" value="2,3-DIKETO-L-GULONATE TRAP TRANSPORTER SMALL PERMEASE PROTEIN YIAM"/>
    <property type="match status" value="1"/>
</dbReference>
<evidence type="ECO:0000256" key="9">
    <source>
        <dbReference type="SAM" id="MobiDB-lite"/>
    </source>
</evidence>
<dbReference type="Proteomes" id="UP001142292">
    <property type="component" value="Unassembled WGS sequence"/>
</dbReference>
<comment type="caution">
    <text evidence="12">The sequence shown here is derived from an EMBL/GenBank/DDBJ whole genome shotgun (WGS) entry which is preliminary data.</text>
</comment>
<keyword evidence="13" id="KW-1185">Reference proteome</keyword>
<dbReference type="PANTHER" id="PTHR35011:SF11">
    <property type="entry name" value="TRAP TRANSPORTER SMALL PERMEASE PROTEIN"/>
    <property type="match status" value="1"/>
</dbReference>
<reference evidence="12" key="2">
    <citation type="submission" date="2023-01" db="EMBL/GenBank/DDBJ databases">
        <authorList>
            <person name="Sun Q."/>
            <person name="Evtushenko L."/>
        </authorList>
    </citation>
    <scope>NUCLEOTIDE SEQUENCE</scope>
    <source>
        <strain evidence="12">VKM Ac-1246</strain>
    </source>
</reference>
<evidence type="ECO:0000313" key="12">
    <source>
        <dbReference type="EMBL" id="GLJ69998.1"/>
    </source>
</evidence>
<evidence type="ECO:0000256" key="2">
    <source>
        <dbReference type="ARBA" id="ARBA00022448"/>
    </source>
</evidence>
<keyword evidence="4" id="KW-0997">Cell inner membrane</keyword>
<dbReference type="EMBL" id="BSEL01000008">
    <property type="protein sequence ID" value="GLJ69998.1"/>
    <property type="molecule type" value="Genomic_DNA"/>
</dbReference>
<name>A0ABQ5T2G2_9ACTN</name>
<comment type="similarity">
    <text evidence="8">Belongs to the TRAP transporter small permease family.</text>
</comment>
<evidence type="ECO:0000256" key="10">
    <source>
        <dbReference type="SAM" id="Phobius"/>
    </source>
</evidence>
<accession>A0ABQ5T2G2</accession>
<protein>
    <submittedName>
        <fullName evidence="12">C4-dicarboxylate ABC transporter permease</fullName>
    </submittedName>
</protein>
<keyword evidence="5 10" id="KW-0812">Transmembrane</keyword>
<feature type="region of interest" description="Disordered" evidence="9">
    <location>
        <begin position="1"/>
        <end position="22"/>
    </location>
</feature>
<dbReference type="InterPro" id="IPR055348">
    <property type="entry name" value="DctQ"/>
</dbReference>
<feature type="transmembrane region" description="Helical" evidence="10">
    <location>
        <begin position="34"/>
        <end position="56"/>
    </location>
</feature>
<organism evidence="12 13">
    <name type="scientific">Nocardioides luteus</name>
    <dbReference type="NCBI Taxonomy" id="1844"/>
    <lineage>
        <taxon>Bacteria</taxon>
        <taxon>Bacillati</taxon>
        <taxon>Actinomycetota</taxon>
        <taxon>Actinomycetes</taxon>
        <taxon>Propionibacteriales</taxon>
        <taxon>Nocardioidaceae</taxon>
        <taxon>Nocardioides</taxon>
    </lineage>
</organism>
<evidence type="ECO:0000256" key="8">
    <source>
        <dbReference type="ARBA" id="ARBA00038436"/>
    </source>
</evidence>
<sequence>MTDMSASDATNDGPNDATKDGNEPFRRTWRAVDAVFEVLCILCLVATLLIVLWQVFSREVLSSSPSWSEESARILLVWIGFLGATIGFRESAHIAVTFLVDKFPVGLQAVIGRLVQVLLLGFGLFLVVQGTQFVIDARMATLPGTGLPRSVSYLMMPVAGVMVLLYTILQAFGVSTQRYSESDETD</sequence>
<dbReference type="Pfam" id="PF04290">
    <property type="entry name" value="DctQ"/>
    <property type="match status" value="1"/>
</dbReference>
<evidence type="ECO:0000256" key="4">
    <source>
        <dbReference type="ARBA" id="ARBA00022519"/>
    </source>
</evidence>
<reference evidence="12" key="1">
    <citation type="journal article" date="2014" name="Int. J. Syst. Evol. Microbiol.">
        <title>Complete genome of a new Firmicutes species belonging to the dominant human colonic microbiota ('Ruminococcus bicirculans') reveals two chromosomes and a selective capacity to utilize plant glucans.</title>
        <authorList>
            <consortium name="NISC Comparative Sequencing Program"/>
            <person name="Wegmann U."/>
            <person name="Louis P."/>
            <person name="Goesmann A."/>
            <person name="Henrissat B."/>
            <person name="Duncan S.H."/>
            <person name="Flint H.J."/>
        </authorList>
    </citation>
    <scope>NUCLEOTIDE SEQUENCE</scope>
    <source>
        <strain evidence="12">VKM Ac-1246</strain>
    </source>
</reference>
<keyword evidence="2" id="KW-0813">Transport</keyword>
<feature type="domain" description="Tripartite ATP-independent periplasmic transporters DctQ component" evidence="11">
    <location>
        <begin position="48"/>
        <end position="172"/>
    </location>
</feature>
<feature type="transmembrane region" description="Helical" evidence="10">
    <location>
        <begin position="151"/>
        <end position="169"/>
    </location>
</feature>